<gene>
    <name evidence="1" type="ORF">CIK00_03190</name>
</gene>
<sequence>MNIELLNETLENAGFNKYAIRVMTNGVIVSIGDDIDASYVWVDGETTDEQLEGTSGVDLEWDGWEIGCFEKAMATAKDYDTESNQVVIIGGFDGYEGNDVGEIVIYDAQVVYVFDTHALS</sequence>
<dbReference type="EMBL" id="NPIB01000002">
    <property type="protein sequence ID" value="PLC59287.1"/>
    <property type="molecule type" value="Genomic_DNA"/>
</dbReference>
<reference evidence="1 2" key="1">
    <citation type="journal article" date="2018" name="Syst. Appl. Microbiol.">
        <title>Photobacterium carnosum sp. nov., isolated from spoiled modified atmosphere packaged poultry meat.</title>
        <authorList>
            <person name="Hilgarth M."/>
            <person name="Fuertes S."/>
            <person name="Ehrmann M."/>
            <person name="Vogel R.F."/>
        </authorList>
    </citation>
    <scope>NUCLEOTIDE SEQUENCE [LARGE SCALE GENOMIC DNA]</scope>
    <source>
        <strain evidence="1 2">TMW 2.2021</strain>
    </source>
</reference>
<dbReference type="GeneID" id="69965927"/>
<dbReference type="RefSeq" id="WP_101767489.1">
    <property type="nucleotide sequence ID" value="NZ_BPPU01000003.1"/>
</dbReference>
<evidence type="ECO:0000313" key="2">
    <source>
        <dbReference type="Proteomes" id="UP000234420"/>
    </source>
</evidence>
<organism evidence="1 2">
    <name type="scientific">Photobacterium carnosum</name>
    <dbReference type="NCBI Taxonomy" id="2023717"/>
    <lineage>
        <taxon>Bacteria</taxon>
        <taxon>Pseudomonadati</taxon>
        <taxon>Pseudomonadota</taxon>
        <taxon>Gammaproteobacteria</taxon>
        <taxon>Vibrionales</taxon>
        <taxon>Vibrionaceae</taxon>
        <taxon>Photobacterium</taxon>
    </lineage>
</organism>
<evidence type="ECO:0000313" key="1">
    <source>
        <dbReference type="EMBL" id="PLC59287.1"/>
    </source>
</evidence>
<dbReference type="AlphaFoldDB" id="A0A2N4UW98"/>
<comment type="caution">
    <text evidence="1">The sequence shown here is derived from an EMBL/GenBank/DDBJ whole genome shotgun (WGS) entry which is preliminary data.</text>
</comment>
<name>A0A2N4UW98_9GAMM</name>
<keyword evidence="2" id="KW-1185">Reference proteome</keyword>
<accession>A0A2N4UW98</accession>
<proteinExistence type="predicted"/>
<protein>
    <submittedName>
        <fullName evidence="1">Uncharacterized protein</fullName>
    </submittedName>
</protein>
<dbReference type="Proteomes" id="UP000234420">
    <property type="component" value="Unassembled WGS sequence"/>
</dbReference>